<dbReference type="Pfam" id="PF00899">
    <property type="entry name" value="ThiF"/>
    <property type="match status" value="1"/>
</dbReference>
<accession>A0A3S9HVU5</accession>
<dbReference type="Gene3D" id="3.40.50.720">
    <property type="entry name" value="NAD(P)-binding Rossmann-like Domain"/>
    <property type="match status" value="1"/>
</dbReference>
<dbReference type="RefSeq" id="WP_126270576.1">
    <property type="nucleotide sequence ID" value="NZ_CP034463.1"/>
</dbReference>
<evidence type="ECO:0000313" key="2">
    <source>
        <dbReference type="EMBL" id="AZP16226.1"/>
    </source>
</evidence>
<name>A0A3S9HVU5_9ACTN</name>
<evidence type="ECO:0000259" key="1">
    <source>
        <dbReference type="Pfam" id="PF00899"/>
    </source>
</evidence>
<dbReference type="KEGG" id="saqu:EJC51_08935"/>
<keyword evidence="3" id="KW-1185">Reference proteome</keyword>
<dbReference type="InterPro" id="IPR045886">
    <property type="entry name" value="ThiF/MoeB/HesA"/>
</dbReference>
<dbReference type="GO" id="GO:0008641">
    <property type="term" value="F:ubiquitin-like modifier activating enzyme activity"/>
    <property type="evidence" value="ECO:0007669"/>
    <property type="project" value="InterPro"/>
</dbReference>
<organism evidence="2 3">
    <name type="scientific">Streptomyces aquilus</name>
    <dbReference type="NCBI Taxonomy" id="2548456"/>
    <lineage>
        <taxon>Bacteria</taxon>
        <taxon>Bacillati</taxon>
        <taxon>Actinomycetota</taxon>
        <taxon>Actinomycetes</taxon>
        <taxon>Kitasatosporales</taxon>
        <taxon>Streptomycetaceae</taxon>
        <taxon>Streptomyces</taxon>
    </lineage>
</organism>
<dbReference type="EMBL" id="CP034463">
    <property type="protein sequence ID" value="AZP16226.1"/>
    <property type="molecule type" value="Genomic_DNA"/>
</dbReference>
<keyword evidence="2" id="KW-0808">Transferase</keyword>
<dbReference type="PANTHER" id="PTHR10953:SF102">
    <property type="entry name" value="ADENYLYLTRANSFERASE AND SULFURTRANSFERASE MOCS3"/>
    <property type="match status" value="1"/>
</dbReference>
<dbReference type="InterPro" id="IPR035985">
    <property type="entry name" value="Ubiquitin-activating_enz"/>
</dbReference>
<dbReference type="GO" id="GO:0005737">
    <property type="term" value="C:cytoplasm"/>
    <property type="evidence" value="ECO:0007669"/>
    <property type="project" value="TreeGrafter"/>
</dbReference>
<dbReference type="SUPFAM" id="SSF69572">
    <property type="entry name" value="Activating enzymes of the ubiquitin-like proteins"/>
    <property type="match status" value="1"/>
</dbReference>
<dbReference type="GO" id="GO:0004792">
    <property type="term" value="F:thiosulfate-cyanide sulfurtransferase activity"/>
    <property type="evidence" value="ECO:0007669"/>
    <property type="project" value="TreeGrafter"/>
</dbReference>
<dbReference type="GO" id="GO:0016779">
    <property type="term" value="F:nucleotidyltransferase activity"/>
    <property type="evidence" value="ECO:0007669"/>
    <property type="project" value="UniProtKB-KW"/>
</dbReference>
<protein>
    <submittedName>
        <fullName evidence="2">ThiF family adenylyltransferase</fullName>
    </submittedName>
</protein>
<dbReference type="Proteomes" id="UP000280197">
    <property type="component" value="Chromosome"/>
</dbReference>
<evidence type="ECO:0000313" key="3">
    <source>
        <dbReference type="Proteomes" id="UP000280197"/>
    </source>
</evidence>
<proteinExistence type="predicted"/>
<dbReference type="AlphaFoldDB" id="A0A3S9HVU5"/>
<feature type="domain" description="THIF-type NAD/FAD binding fold" evidence="1">
    <location>
        <begin position="13"/>
        <end position="217"/>
    </location>
</feature>
<sequence>MTGDRFARHALVPGWDQKRLADATVVLAGAGALGNTVAQTLALAGLGRLVVCDPDTVAVSNLSRCPLFRAADVGRPKARVLAEALADLAPGTAVDAREAPHVSGAGLAELRDADLVVSALDSRAARISLAGRCTLAGTGMLDGGTHAWGGEVSWYPPGGRCRACGLGPAERAVQDDPWSCAAPDPAAEAGASAPVSGLVGAWLADFAVRLLLGLSVPEAPLRVDAAGFAMPLSGAPSGELPDPDCPLHERLPADVPVLPLDQEATVADLLDHVDVHEEPLAWAGFSRPVRRRAAVRTVTSRLRSAPASARLSALGVAPREVLPVARRDGSGLRYVELAAVGKERQGIPGDLTEARRATTEGVL</sequence>
<gene>
    <name evidence="2" type="ORF">EJC51_08935</name>
</gene>
<reference evidence="2 3" key="1">
    <citation type="submission" date="2018-12" db="EMBL/GenBank/DDBJ databases">
        <authorList>
            <person name="Li K."/>
        </authorList>
    </citation>
    <scope>NUCLEOTIDE SEQUENCE [LARGE SCALE GENOMIC DNA]</scope>
    <source>
        <strain evidence="3">CR22</strain>
    </source>
</reference>
<dbReference type="GO" id="GO:0032446">
    <property type="term" value="P:protein modification by small protein conjugation"/>
    <property type="evidence" value="ECO:0007669"/>
    <property type="project" value="TreeGrafter"/>
</dbReference>
<dbReference type="InterPro" id="IPR000594">
    <property type="entry name" value="ThiF_NAD_FAD-bd"/>
</dbReference>
<keyword evidence="2" id="KW-0548">Nucleotidyltransferase</keyword>
<dbReference type="PANTHER" id="PTHR10953">
    <property type="entry name" value="UBIQUITIN-ACTIVATING ENZYME E1"/>
    <property type="match status" value="1"/>
</dbReference>